<evidence type="ECO:0000313" key="4">
    <source>
        <dbReference type="Proteomes" id="UP001303115"/>
    </source>
</evidence>
<feature type="compositionally biased region" description="Low complexity" evidence="2">
    <location>
        <begin position="522"/>
        <end position="539"/>
    </location>
</feature>
<feature type="compositionally biased region" description="Acidic residues" evidence="2">
    <location>
        <begin position="149"/>
        <end position="161"/>
    </location>
</feature>
<feature type="compositionally biased region" description="Basic and acidic residues" evidence="2">
    <location>
        <begin position="681"/>
        <end position="692"/>
    </location>
</feature>
<protein>
    <submittedName>
        <fullName evidence="3">Uncharacterized protein</fullName>
    </submittedName>
</protein>
<feature type="region of interest" description="Disordered" evidence="2">
    <location>
        <begin position="813"/>
        <end position="933"/>
    </location>
</feature>
<feature type="compositionally biased region" description="Acidic residues" evidence="2">
    <location>
        <begin position="540"/>
        <end position="555"/>
    </location>
</feature>
<name>A0AAN6P7R8_9PEZI</name>
<feature type="compositionally biased region" description="Low complexity" evidence="2">
    <location>
        <begin position="494"/>
        <end position="514"/>
    </location>
</feature>
<comment type="caution">
    <text evidence="3">The sequence shown here is derived from an EMBL/GenBank/DDBJ whole genome shotgun (WGS) entry which is preliminary data.</text>
</comment>
<dbReference type="AlphaFoldDB" id="A0AAN6P7R8"/>
<keyword evidence="1" id="KW-0175">Coiled coil</keyword>
<sequence>MDNNGDPDADRGSPCRGPVDALSCVNPQCRRREGMLKAEIDRLNARIQQLEDEAQAKSGEIRQLSQDKRVLNEENDTLKAKLAGRGKHTKRTWPEVLRTYLRNSHPDRAAYAKIHRQCCKEENMSTRLELVHPDIKFVAPRRRRREPPDSEDDASNADDDAPELPCDVQAIILKLVLYKAGQIIHCISRLDPFVQPEEIPSDEDLGEHRSGLINRFFWGERECSLSGDGIKPNDLLSLLSVNKRLHFVGVHIFYGLNTFAFSSLGELGRFCQGLGTARVARIQHVEFLLTGNQYLTTPLDTRRKVPFSRRSFPLTWLADMYRLKTLVIHVNETGKAYVRRGTEHPDIKRFLAAKTAGQPNRRTSRSLRCLQGVDYICQLRGLAWMRWYDFNKSLRGRSREPIQDWSFMEDVVSTATLPKPPKRAESSELEKLESLFPGEEQTWTPGPDDWELAKSVFIDSNGRCSYDDLRISQQNRDADLGSYLSAGGTVLDISSDSSSDSDSPSDSGSSVLSPGRRRRLRSASPMSISSSSSDSVVELSSDDESDSGSDPDSSDSDAATSSRRSFSDILSAHLSSRSPSSRLSRSPVRNSPPLNPARQTPGTHGRRCPGRRESTTNGLFVTPGPSNRRPKPDGTPNGAHNTTATAPRGQNQVQADGQDQADGQAQGRGTNTNVHTSPPARDTDTDRARREPSPASSNGLFVTPEPSGGLQLLPKPEEQGTPLPRSLLMLPPLHAGGNGNAIDNGIDNGTDNGIDNGTDNGTDNGIDNSTANATANATSNITDNAIDNAIDNTNTNSAASEVIDLTLDDADEPEAEQAVNPAVEAGGDGDGGGGGGFRALEAIFEDDSSSGEDLDDESLSDSSDSEDDDDDDPRDGDGGGSRVSFSRAGSLFSGSGGSGDTESEDGGLGSAGVGMKRSPSRLSRGRKRRRLGE</sequence>
<proteinExistence type="predicted"/>
<keyword evidence="4" id="KW-1185">Reference proteome</keyword>
<reference evidence="4" key="1">
    <citation type="journal article" date="2023" name="Mol. Phylogenet. Evol.">
        <title>Genome-scale phylogeny and comparative genomics of the fungal order Sordariales.</title>
        <authorList>
            <person name="Hensen N."/>
            <person name="Bonometti L."/>
            <person name="Westerberg I."/>
            <person name="Brannstrom I.O."/>
            <person name="Guillou S."/>
            <person name="Cros-Aarteil S."/>
            <person name="Calhoun S."/>
            <person name="Haridas S."/>
            <person name="Kuo A."/>
            <person name="Mondo S."/>
            <person name="Pangilinan J."/>
            <person name="Riley R."/>
            <person name="LaButti K."/>
            <person name="Andreopoulos B."/>
            <person name="Lipzen A."/>
            <person name="Chen C."/>
            <person name="Yan M."/>
            <person name="Daum C."/>
            <person name="Ng V."/>
            <person name="Clum A."/>
            <person name="Steindorff A."/>
            <person name="Ohm R.A."/>
            <person name="Martin F."/>
            <person name="Silar P."/>
            <person name="Natvig D.O."/>
            <person name="Lalanne C."/>
            <person name="Gautier V."/>
            <person name="Ament-Velasquez S.L."/>
            <person name="Kruys A."/>
            <person name="Hutchinson M.I."/>
            <person name="Powell A.J."/>
            <person name="Barry K."/>
            <person name="Miller A.N."/>
            <person name="Grigoriev I.V."/>
            <person name="Debuchy R."/>
            <person name="Gladieux P."/>
            <person name="Hiltunen Thoren M."/>
            <person name="Johannesson H."/>
        </authorList>
    </citation>
    <scope>NUCLEOTIDE SEQUENCE [LARGE SCALE GENOMIC DNA]</scope>
    <source>
        <strain evidence="4">CBS 284.82</strain>
    </source>
</reference>
<evidence type="ECO:0000256" key="1">
    <source>
        <dbReference type="SAM" id="Coils"/>
    </source>
</evidence>
<feature type="compositionally biased region" description="Low complexity" evidence="2">
    <location>
        <begin position="882"/>
        <end position="893"/>
    </location>
</feature>
<feature type="compositionally biased region" description="Low complexity" evidence="2">
    <location>
        <begin position="649"/>
        <end position="669"/>
    </location>
</feature>
<dbReference type="Proteomes" id="UP001303115">
    <property type="component" value="Unassembled WGS sequence"/>
</dbReference>
<feature type="compositionally biased region" description="Low complexity" evidence="2">
    <location>
        <begin position="556"/>
        <end position="592"/>
    </location>
</feature>
<feature type="region of interest" description="Disordered" evidence="2">
    <location>
        <begin position="139"/>
        <end position="161"/>
    </location>
</feature>
<feature type="compositionally biased region" description="Gly residues" evidence="2">
    <location>
        <begin position="826"/>
        <end position="837"/>
    </location>
</feature>
<feature type="region of interest" description="Disordered" evidence="2">
    <location>
        <begin position="494"/>
        <end position="771"/>
    </location>
</feature>
<accession>A0AAN6P7R8</accession>
<feature type="compositionally biased region" description="Acidic residues" evidence="2">
    <location>
        <begin position="843"/>
        <end position="874"/>
    </location>
</feature>
<dbReference type="EMBL" id="MU854618">
    <property type="protein sequence ID" value="KAK4032377.1"/>
    <property type="molecule type" value="Genomic_DNA"/>
</dbReference>
<feature type="compositionally biased region" description="Basic residues" evidence="2">
    <location>
        <begin position="923"/>
        <end position="933"/>
    </location>
</feature>
<evidence type="ECO:0000256" key="2">
    <source>
        <dbReference type="SAM" id="MobiDB-lite"/>
    </source>
</evidence>
<organism evidence="3 4">
    <name type="scientific">Parachaetomium inaequale</name>
    <dbReference type="NCBI Taxonomy" id="2588326"/>
    <lineage>
        <taxon>Eukaryota</taxon>
        <taxon>Fungi</taxon>
        <taxon>Dikarya</taxon>
        <taxon>Ascomycota</taxon>
        <taxon>Pezizomycotina</taxon>
        <taxon>Sordariomycetes</taxon>
        <taxon>Sordariomycetidae</taxon>
        <taxon>Sordariales</taxon>
        <taxon>Chaetomiaceae</taxon>
        <taxon>Parachaetomium</taxon>
    </lineage>
</organism>
<feature type="coiled-coil region" evidence="1">
    <location>
        <begin position="33"/>
        <end position="81"/>
    </location>
</feature>
<feature type="compositionally biased region" description="Low complexity" evidence="2">
    <location>
        <begin position="722"/>
        <end position="771"/>
    </location>
</feature>
<evidence type="ECO:0000313" key="3">
    <source>
        <dbReference type="EMBL" id="KAK4032377.1"/>
    </source>
</evidence>
<gene>
    <name evidence="3" type="ORF">C8A01DRAFT_50827</name>
</gene>